<dbReference type="Proteomes" id="UP000243006">
    <property type="component" value="Unassembled WGS sequence"/>
</dbReference>
<gene>
    <name evidence="1" type="ORF">D917_06253</name>
</gene>
<proteinExistence type="predicted"/>
<evidence type="ECO:0000313" key="2">
    <source>
        <dbReference type="Proteomes" id="UP000243006"/>
    </source>
</evidence>
<dbReference type="EMBL" id="LVZM01002944">
    <property type="protein sequence ID" value="OUC48295.1"/>
    <property type="molecule type" value="Genomic_DNA"/>
</dbReference>
<evidence type="ECO:0000313" key="1">
    <source>
        <dbReference type="EMBL" id="OUC48295.1"/>
    </source>
</evidence>
<comment type="caution">
    <text evidence="1">The sequence shown here is derived from an EMBL/GenBank/DDBJ whole genome shotgun (WGS) entry which is preliminary data.</text>
</comment>
<dbReference type="AlphaFoldDB" id="A0A1Y3ETP4"/>
<organism evidence="1 2">
    <name type="scientific">Trichinella nativa</name>
    <dbReference type="NCBI Taxonomy" id="6335"/>
    <lineage>
        <taxon>Eukaryota</taxon>
        <taxon>Metazoa</taxon>
        <taxon>Ecdysozoa</taxon>
        <taxon>Nematoda</taxon>
        <taxon>Enoplea</taxon>
        <taxon>Dorylaimia</taxon>
        <taxon>Trichinellida</taxon>
        <taxon>Trichinellidae</taxon>
        <taxon>Trichinella</taxon>
    </lineage>
</organism>
<sequence length="108" mass="12329">MLAVELSLKISRCHSDVYCQMVRAYRRTAANKPPISQTSKPVPVVVRQLVLTSLVHLIQEGRHETRRGSSQLFTELCTTTRTSSHVDIHTVRRILTWSHSGESKDFTR</sequence>
<reference evidence="1 2" key="1">
    <citation type="submission" date="2015-04" db="EMBL/GenBank/DDBJ databases">
        <title>Draft genome of the roundworm Trichinella nativa.</title>
        <authorList>
            <person name="Mitreva M."/>
        </authorList>
    </citation>
    <scope>NUCLEOTIDE SEQUENCE [LARGE SCALE GENOMIC DNA]</scope>
    <source>
        <strain evidence="1 2">ISS45</strain>
    </source>
</reference>
<accession>A0A1Y3ETP4</accession>
<name>A0A1Y3ETP4_9BILA</name>
<protein>
    <submittedName>
        <fullName evidence="1">Uncharacterized protein</fullName>
    </submittedName>
</protein>